<protein>
    <recommendedName>
        <fullName evidence="3">Zinc-binding dehydrogenase</fullName>
    </recommendedName>
</protein>
<dbReference type="EMBL" id="BFFP01000039">
    <property type="protein sequence ID" value="GBG95531.1"/>
    <property type="molecule type" value="Genomic_DNA"/>
</dbReference>
<dbReference type="Proteomes" id="UP000286848">
    <property type="component" value="Unassembled WGS sequence"/>
</dbReference>
<sequence length="42" mass="4501">MASNKGLVPYLDAVFPAAEIQAAVKYATTQHLKGKVVLQISE</sequence>
<dbReference type="AlphaFoldDB" id="A0A401IVF3"/>
<name>A0A401IVF3_9LACO</name>
<evidence type="ECO:0000313" key="1">
    <source>
        <dbReference type="EMBL" id="GBG95531.1"/>
    </source>
</evidence>
<comment type="caution">
    <text evidence="1">The sequence shown here is derived from an EMBL/GenBank/DDBJ whole genome shotgun (WGS) entry which is preliminary data.</text>
</comment>
<evidence type="ECO:0000313" key="2">
    <source>
        <dbReference type="Proteomes" id="UP000286848"/>
    </source>
</evidence>
<reference evidence="1 2" key="1">
    <citation type="journal article" date="2019" name="Int. J. Syst. Evol. Microbiol.">
        <title>Lactobacillus salitolerans sp. nov., a novel lactic acid bacterium isolated from spent mushroom substrates.</title>
        <authorList>
            <person name="Tohno M."/>
            <person name="Tanizawa Y."/>
            <person name="Kojima Y."/>
            <person name="Sakamoto M."/>
            <person name="Nakamura Y."/>
            <person name="Ohkuma M."/>
            <person name="Kobayashi H."/>
        </authorList>
    </citation>
    <scope>NUCLEOTIDE SEQUENCE [LARGE SCALE GENOMIC DNA]</scope>
    <source>
        <strain evidence="1 2">YK43</strain>
    </source>
</reference>
<proteinExistence type="predicted"/>
<gene>
    <name evidence="1" type="ORF">LFYK43_19900</name>
</gene>
<evidence type="ECO:0008006" key="3">
    <source>
        <dbReference type="Google" id="ProtNLM"/>
    </source>
</evidence>
<keyword evidence="2" id="KW-1185">Reference proteome</keyword>
<accession>A0A401IVF3</accession>
<organism evidence="1 2">
    <name type="scientific">Ligilactobacillus salitolerans</name>
    <dbReference type="NCBI Taxonomy" id="1808352"/>
    <lineage>
        <taxon>Bacteria</taxon>
        <taxon>Bacillati</taxon>
        <taxon>Bacillota</taxon>
        <taxon>Bacilli</taxon>
        <taxon>Lactobacillales</taxon>
        <taxon>Lactobacillaceae</taxon>
        <taxon>Ligilactobacillus</taxon>
    </lineage>
</organism>